<gene>
    <name evidence="3" type="ORF">L207DRAFT_568200</name>
    <name evidence="2" type="ORF">L207DRAFT_574198</name>
</gene>
<dbReference type="EMBL" id="KZ613949">
    <property type="protein sequence ID" value="PMD37122.1"/>
    <property type="molecule type" value="Genomic_DNA"/>
</dbReference>
<evidence type="ECO:0000313" key="4">
    <source>
        <dbReference type="Proteomes" id="UP000235786"/>
    </source>
</evidence>
<feature type="compositionally biased region" description="Basic and acidic residues" evidence="1">
    <location>
        <begin position="91"/>
        <end position="101"/>
    </location>
</feature>
<reference evidence="3 4" key="1">
    <citation type="submission" date="2016-04" db="EMBL/GenBank/DDBJ databases">
        <title>A degradative enzymes factory behind the ericoid mycorrhizal symbiosis.</title>
        <authorList>
            <consortium name="DOE Joint Genome Institute"/>
            <person name="Martino E."/>
            <person name="Morin E."/>
            <person name="Grelet G."/>
            <person name="Kuo A."/>
            <person name="Kohler A."/>
            <person name="Daghino S."/>
            <person name="Barry K."/>
            <person name="Choi C."/>
            <person name="Cichocki N."/>
            <person name="Clum A."/>
            <person name="Copeland A."/>
            <person name="Hainaut M."/>
            <person name="Haridas S."/>
            <person name="Labutti K."/>
            <person name="Lindquist E."/>
            <person name="Lipzen A."/>
            <person name="Khouja H.-R."/>
            <person name="Murat C."/>
            <person name="Ohm R."/>
            <person name="Olson A."/>
            <person name="Spatafora J."/>
            <person name="Veneault-Fourrey C."/>
            <person name="Henrissat B."/>
            <person name="Grigoriev I."/>
            <person name="Martin F."/>
            <person name="Perotto S."/>
        </authorList>
    </citation>
    <scope>NUCLEOTIDE SEQUENCE [LARGE SCALE GENOMIC DNA]</scope>
    <source>
        <strain evidence="3 4">F</strain>
    </source>
</reference>
<accession>A0A2J6RF20</accession>
<evidence type="ECO:0000256" key="1">
    <source>
        <dbReference type="SAM" id="MobiDB-lite"/>
    </source>
</evidence>
<name>A0A2J6RF20_HYAVF</name>
<feature type="compositionally biased region" description="Basic and acidic residues" evidence="1">
    <location>
        <begin position="115"/>
        <end position="125"/>
    </location>
</feature>
<feature type="compositionally biased region" description="Polar residues" evidence="1">
    <location>
        <begin position="1"/>
        <end position="10"/>
    </location>
</feature>
<dbReference type="Proteomes" id="UP000235786">
    <property type="component" value="Unassembled WGS sequence"/>
</dbReference>
<feature type="region of interest" description="Disordered" evidence="1">
    <location>
        <begin position="1"/>
        <end position="29"/>
    </location>
</feature>
<evidence type="ECO:0000313" key="3">
    <source>
        <dbReference type="EMBL" id="PMD37122.1"/>
    </source>
</evidence>
<evidence type="ECO:0000313" key="2">
    <source>
        <dbReference type="EMBL" id="PMD29618.1"/>
    </source>
</evidence>
<dbReference type="AlphaFoldDB" id="A0A2J6RF20"/>
<feature type="region of interest" description="Disordered" evidence="1">
    <location>
        <begin position="67"/>
        <end position="125"/>
    </location>
</feature>
<protein>
    <submittedName>
        <fullName evidence="3">Uncharacterized protein</fullName>
    </submittedName>
</protein>
<organism evidence="3 4">
    <name type="scientific">Hyaloscypha variabilis (strain UAMH 11265 / GT02V1 / F)</name>
    <name type="common">Meliniomyces variabilis</name>
    <dbReference type="NCBI Taxonomy" id="1149755"/>
    <lineage>
        <taxon>Eukaryota</taxon>
        <taxon>Fungi</taxon>
        <taxon>Dikarya</taxon>
        <taxon>Ascomycota</taxon>
        <taxon>Pezizomycotina</taxon>
        <taxon>Leotiomycetes</taxon>
        <taxon>Helotiales</taxon>
        <taxon>Hyaloscyphaceae</taxon>
        <taxon>Hyaloscypha</taxon>
        <taxon>Hyaloscypha variabilis</taxon>
    </lineage>
</organism>
<keyword evidence="4" id="KW-1185">Reference proteome</keyword>
<sequence>MTEDTMNQPKHNLRKSTRARQPLSQATSEKLNRAMISIPSDAPCPTNSSKSPIEFCSEITSTPAQRAFENTKTAVPGESKRQKVLGQPKAPAKDKVLKPDSEVSATTMARRNKKRAELAARERDKETRERRILELQENGVDRRPGPCFECADRGIQCIVSQVPDPNARSNKCLECYKSNGRRLCGDRVKELQPPAPAYGISAHRDKVLNRNLLVDVGGEYYNEKLVNLYKQMGREERNQRLALWINSSEPGIASGELVEKPCYSCAKTGSVCRKIKFGSLAWRISPKTTRCSTCLKGGNHLSECRSCRPVTDEEWSEIRLEATTALTSPTGVPTTDFQVFRLAQHMAGTLHGLQTTKIPLKGAHEIPDVKHTSEKPTDWRKNQTLQDLRRQSARFIRVQNLEQLERGLCGLEDLETQMQKMYESIRHLSNTSIRLSFTSASSPMPFTPSNLEAFANFGASEPGPSIISSIAELIHISPESSTEQYYTRIEELGLSTLSLRKVISAVASMTLWYLVFQYDPFNSDARLDSVVSMLEAARNNSETIAQLLEFYRLSRLEKEEELQNNLQRSREMAGHRLWEILRPLLLLDMENASEDAVADLQQQCSEIARIACQLNAHMKAKYAAHETFWPKPGDRFDPSQMIFMTEAASSTAQTVRIALCFGILTKASGSTPTVQIKSMVDAFS</sequence>
<proteinExistence type="predicted"/>
<dbReference type="EMBL" id="KZ613973">
    <property type="protein sequence ID" value="PMD29618.1"/>
    <property type="molecule type" value="Genomic_DNA"/>
</dbReference>